<proteinExistence type="predicted"/>
<dbReference type="SMART" id="SM00112">
    <property type="entry name" value="CA"/>
    <property type="match status" value="6"/>
</dbReference>
<dbReference type="CTD" id="20216918"/>
<dbReference type="SUPFAM" id="SSF49313">
    <property type="entry name" value="Cadherin-like"/>
    <property type="match status" value="6"/>
</dbReference>
<protein>
    <recommendedName>
        <fullName evidence="10">Cadherin domain-containing protein</fullName>
    </recommendedName>
</protein>
<keyword evidence="13" id="KW-1185">Reference proteome</keyword>
<accession>T1G771</accession>
<dbReference type="PROSITE" id="PS00232">
    <property type="entry name" value="CADHERIN_1"/>
    <property type="match status" value="3"/>
</dbReference>
<dbReference type="EnsemblMetazoa" id="HelroT88858">
    <property type="protein sequence ID" value="HelroP88858"/>
    <property type="gene ID" value="HelroG88858"/>
</dbReference>
<dbReference type="FunFam" id="2.60.40.60:FF:000412">
    <property type="entry name" value="Uncharacterized protein"/>
    <property type="match status" value="1"/>
</dbReference>
<dbReference type="PRINTS" id="PR00205">
    <property type="entry name" value="CADHERIN"/>
</dbReference>
<evidence type="ECO:0000256" key="3">
    <source>
        <dbReference type="ARBA" id="ARBA00022737"/>
    </source>
</evidence>
<dbReference type="OMA" id="DRECINS"/>
<keyword evidence="7" id="KW-0472">Membrane</keyword>
<dbReference type="GeneID" id="20216918"/>
<dbReference type="GO" id="GO:0050839">
    <property type="term" value="F:cell adhesion molecule binding"/>
    <property type="evidence" value="ECO:0000318"/>
    <property type="project" value="GO_Central"/>
</dbReference>
<evidence type="ECO:0000259" key="10">
    <source>
        <dbReference type="PROSITE" id="PS50268"/>
    </source>
</evidence>
<reference evidence="13" key="1">
    <citation type="submission" date="2012-12" db="EMBL/GenBank/DDBJ databases">
        <authorList>
            <person name="Hellsten U."/>
            <person name="Grimwood J."/>
            <person name="Chapman J.A."/>
            <person name="Shapiro H."/>
            <person name="Aerts A."/>
            <person name="Otillar R.P."/>
            <person name="Terry A.Y."/>
            <person name="Boore J.L."/>
            <person name="Simakov O."/>
            <person name="Marletaz F."/>
            <person name="Cho S.-J."/>
            <person name="Edsinger-Gonzales E."/>
            <person name="Havlak P."/>
            <person name="Kuo D.-H."/>
            <person name="Larsson T."/>
            <person name="Lv J."/>
            <person name="Arendt D."/>
            <person name="Savage R."/>
            <person name="Osoegawa K."/>
            <person name="de Jong P."/>
            <person name="Lindberg D.R."/>
            <person name="Seaver E.C."/>
            <person name="Weisblat D.A."/>
            <person name="Putnam N.H."/>
            <person name="Grigoriev I.V."/>
            <person name="Rokhsar D.S."/>
        </authorList>
    </citation>
    <scope>NUCLEOTIDE SEQUENCE</scope>
</reference>
<feature type="domain" description="Cadherin" evidence="10">
    <location>
        <begin position="5"/>
        <end position="143"/>
    </location>
</feature>
<dbReference type="AlphaFoldDB" id="T1G771"/>
<dbReference type="InParanoid" id="T1G771"/>
<dbReference type="OrthoDB" id="6252479at2759"/>
<dbReference type="FunFam" id="2.60.40.60:FF:000424">
    <property type="entry name" value="Uncharacterized protein"/>
    <property type="match status" value="2"/>
</dbReference>
<evidence type="ECO:0000256" key="6">
    <source>
        <dbReference type="ARBA" id="ARBA00022989"/>
    </source>
</evidence>
<dbReference type="RefSeq" id="XP_009028538.1">
    <property type="nucleotide sequence ID" value="XM_009030290.1"/>
</dbReference>
<evidence type="ECO:0000256" key="2">
    <source>
        <dbReference type="ARBA" id="ARBA00022692"/>
    </source>
</evidence>
<reference evidence="12" key="3">
    <citation type="submission" date="2015-06" db="UniProtKB">
        <authorList>
            <consortium name="EnsemblMetazoa"/>
        </authorList>
    </citation>
    <scope>IDENTIFICATION</scope>
</reference>
<dbReference type="PANTHER" id="PTHR24028:SF146">
    <property type="entry name" value="CADHERIN 96CB, ISOFORM D-RELATED"/>
    <property type="match status" value="1"/>
</dbReference>
<feature type="domain" description="Cadherin" evidence="10">
    <location>
        <begin position="399"/>
        <end position="487"/>
    </location>
</feature>
<reference evidence="11 13" key="2">
    <citation type="journal article" date="2013" name="Nature">
        <title>Insights into bilaterian evolution from three spiralian genomes.</title>
        <authorList>
            <person name="Simakov O."/>
            <person name="Marletaz F."/>
            <person name="Cho S.J."/>
            <person name="Edsinger-Gonzales E."/>
            <person name="Havlak P."/>
            <person name="Hellsten U."/>
            <person name="Kuo D.H."/>
            <person name="Larsson T."/>
            <person name="Lv J."/>
            <person name="Arendt D."/>
            <person name="Savage R."/>
            <person name="Osoegawa K."/>
            <person name="de Jong P."/>
            <person name="Grimwood J."/>
            <person name="Chapman J.A."/>
            <person name="Shapiro H."/>
            <person name="Aerts A."/>
            <person name="Otillar R.P."/>
            <person name="Terry A.Y."/>
            <person name="Boore J.L."/>
            <person name="Grigoriev I.V."/>
            <person name="Lindberg D.R."/>
            <person name="Seaver E.C."/>
            <person name="Weisblat D.A."/>
            <person name="Putnam N.H."/>
            <person name="Rokhsar D.S."/>
        </authorList>
    </citation>
    <scope>NUCLEOTIDE SEQUENCE</scope>
</reference>
<keyword evidence="5" id="KW-0130">Cell adhesion</keyword>
<dbReference type="InterPro" id="IPR020894">
    <property type="entry name" value="Cadherin_CS"/>
</dbReference>
<dbReference type="EMBL" id="AMQM01007461">
    <property type="status" value="NOT_ANNOTATED_CDS"/>
    <property type="molecule type" value="Genomic_DNA"/>
</dbReference>
<dbReference type="eggNOG" id="ENOG502QPMK">
    <property type="taxonomic scope" value="Eukaryota"/>
</dbReference>
<dbReference type="GO" id="GO:0005886">
    <property type="term" value="C:plasma membrane"/>
    <property type="evidence" value="ECO:0000318"/>
    <property type="project" value="GO_Central"/>
</dbReference>
<dbReference type="KEGG" id="hro:HELRODRAFT_88858"/>
<organism evidence="12 13">
    <name type="scientific">Helobdella robusta</name>
    <name type="common">Californian leech</name>
    <dbReference type="NCBI Taxonomy" id="6412"/>
    <lineage>
        <taxon>Eukaryota</taxon>
        <taxon>Metazoa</taxon>
        <taxon>Spiralia</taxon>
        <taxon>Lophotrochozoa</taxon>
        <taxon>Annelida</taxon>
        <taxon>Clitellata</taxon>
        <taxon>Hirudinea</taxon>
        <taxon>Rhynchobdellida</taxon>
        <taxon>Glossiphoniidae</taxon>
        <taxon>Helobdella</taxon>
    </lineage>
</organism>
<dbReference type="GO" id="GO:0007156">
    <property type="term" value="P:homophilic cell adhesion via plasma membrane adhesion molecules"/>
    <property type="evidence" value="ECO:0007669"/>
    <property type="project" value="InterPro"/>
</dbReference>
<evidence type="ECO:0000256" key="1">
    <source>
        <dbReference type="ARBA" id="ARBA00004167"/>
    </source>
</evidence>
<dbReference type="PROSITE" id="PS50268">
    <property type="entry name" value="CADHERIN_2"/>
    <property type="match status" value="6"/>
</dbReference>
<evidence type="ECO:0000313" key="13">
    <source>
        <dbReference type="Proteomes" id="UP000015101"/>
    </source>
</evidence>
<dbReference type="CDD" id="cd11304">
    <property type="entry name" value="Cadherin_repeat"/>
    <property type="match status" value="7"/>
</dbReference>
<evidence type="ECO:0000256" key="7">
    <source>
        <dbReference type="ARBA" id="ARBA00023136"/>
    </source>
</evidence>
<keyword evidence="3" id="KW-0677">Repeat</keyword>
<dbReference type="FunFam" id="2.60.40.60:FF:000002">
    <property type="entry name" value="Protocadherin alpha 2"/>
    <property type="match status" value="1"/>
</dbReference>
<evidence type="ECO:0000256" key="5">
    <source>
        <dbReference type="ARBA" id="ARBA00022889"/>
    </source>
</evidence>
<keyword evidence="6" id="KW-1133">Transmembrane helix</keyword>
<evidence type="ECO:0000313" key="12">
    <source>
        <dbReference type="EnsemblMetazoa" id="HelroP88858"/>
    </source>
</evidence>
<evidence type="ECO:0000313" key="11">
    <source>
        <dbReference type="EMBL" id="ESN93346.1"/>
    </source>
</evidence>
<evidence type="ECO:0000256" key="9">
    <source>
        <dbReference type="PROSITE-ProRule" id="PRU00043"/>
    </source>
</evidence>
<evidence type="ECO:0000256" key="4">
    <source>
        <dbReference type="ARBA" id="ARBA00022837"/>
    </source>
</evidence>
<feature type="domain" description="Cadherin" evidence="10">
    <location>
        <begin position="596"/>
        <end position="704"/>
    </location>
</feature>
<dbReference type="Gene3D" id="2.60.40.60">
    <property type="entry name" value="Cadherins"/>
    <property type="match status" value="7"/>
</dbReference>
<gene>
    <name evidence="12" type="primary">20216918</name>
    <name evidence="11" type="ORF">HELRODRAFT_88858</name>
</gene>
<dbReference type="GO" id="GO:0007155">
    <property type="term" value="P:cell adhesion"/>
    <property type="evidence" value="ECO:0000318"/>
    <property type="project" value="GO_Central"/>
</dbReference>
<dbReference type="InterPro" id="IPR050174">
    <property type="entry name" value="Protocadherin/Cadherin-CA"/>
</dbReference>
<evidence type="ECO:0000256" key="8">
    <source>
        <dbReference type="ARBA" id="ARBA00023180"/>
    </source>
</evidence>
<dbReference type="InterPro" id="IPR002126">
    <property type="entry name" value="Cadherin-like_dom"/>
</dbReference>
<dbReference type="EMBL" id="KB097620">
    <property type="protein sequence ID" value="ESN93346.1"/>
    <property type="molecule type" value="Genomic_DNA"/>
</dbReference>
<name>T1G771_HELRO</name>
<dbReference type="PANTHER" id="PTHR24028">
    <property type="entry name" value="CADHERIN-87A"/>
    <property type="match status" value="1"/>
</dbReference>
<feature type="domain" description="Cadherin" evidence="10">
    <location>
        <begin position="144"/>
        <end position="271"/>
    </location>
</feature>
<sequence length="745" mass="82038">MKVDVRVREDSEPGAAVVELLKLPGLPHHSHLDSSHKNSIQFKILGSSNNKNHHQQQQQQQHSIPNNKIIQQSTVIIPSSEYFAIDSTSSTITLKQQIDRELVCGPRVTTCILIFRVAIISPPLTIISVHVTVDDVNDNAPYFPQPFVTVQIPEDVVPDSHTPYELPVAADDDSPEFGVVSYSVKWLSVAINATNDASRDVPFQLSTHQSSSANNKHLMKPVLIVSKELDRESCDEYVFTLEAHDGGVPSKTSSLSVTIKVTDINDNAPVFNQTVYRITLSEGEEVGSAVLAVSAFDIDSGPNGHLKYSIESDITNNPTTNNNFHQTSQNFYIEPETGIIRLINRLNFNLASQHRLKILAEDGGLTVKHTGTCDVIIDVIDTNDNRPIISVEYAGDEPEVQENAAAGAFVAYITVEDDDSGTAGVTECKLHGKTTQYKLMTTATFDRECINSTNISIECTDFGQPALSNVVNLTIRISDENDNSPKFSRPAFEFSVLENNKAGQFIGRVVAFDEDADMNGELTYTFGPDATFDVSSYFELDARNGIITAKIAFDREYQSKYEMTMQVKDGGEPARSASCLLLVNISDENDETPTFSSSLYTFATYENQPASTEVGRLTAHDTDLFPNNIVHYSKDEHNDIFSLDKETGTIKSLVSLDREVTDSYNFTVKAYNPSVSNTSTLKEVWSTTLVSVVVADRNDNAPVIIFPVPSLNDTVHITTNQKIGSEIARVLARDGDVGTNAQLRY</sequence>
<feature type="domain" description="Cadherin" evidence="10">
    <location>
        <begin position="488"/>
        <end position="595"/>
    </location>
</feature>
<dbReference type="Proteomes" id="UP000015101">
    <property type="component" value="Unassembled WGS sequence"/>
</dbReference>
<dbReference type="GO" id="GO:0005509">
    <property type="term" value="F:calcium ion binding"/>
    <property type="evidence" value="ECO:0007669"/>
    <property type="project" value="UniProtKB-UniRule"/>
</dbReference>
<dbReference type="InterPro" id="IPR015919">
    <property type="entry name" value="Cadherin-like_sf"/>
</dbReference>
<keyword evidence="8" id="KW-0325">Glycoprotein</keyword>
<comment type="subcellular location">
    <subcellularLocation>
        <location evidence="1">Membrane</location>
        <topology evidence="1">Single-pass membrane protein</topology>
    </subcellularLocation>
</comment>
<keyword evidence="4 9" id="KW-0106">Calcium</keyword>
<dbReference type="FunCoup" id="T1G771">
    <property type="interactions" value="55"/>
</dbReference>
<dbReference type="Pfam" id="PF00028">
    <property type="entry name" value="Cadherin"/>
    <property type="match status" value="3"/>
</dbReference>
<feature type="domain" description="Cadherin" evidence="10">
    <location>
        <begin position="272"/>
        <end position="389"/>
    </location>
</feature>
<dbReference type="HOGENOM" id="CLU_006480_5_1_1"/>
<keyword evidence="2" id="KW-0812">Transmembrane</keyword>